<reference evidence="1 2" key="1">
    <citation type="submission" date="2018-06" db="EMBL/GenBank/DDBJ databases">
        <title>Genomic Encyclopedia of Type Strains, Phase IV (KMG-IV): sequencing the most valuable type-strain genomes for metagenomic binning, comparative biology and taxonomic classification.</title>
        <authorList>
            <person name="Goeker M."/>
        </authorList>
    </citation>
    <scope>NUCLEOTIDE SEQUENCE [LARGE SCALE GENOMIC DNA]</scope>
    <source>
        <strain evidence="1 2">DSM 45521</strain>
    </source>
</reference>
<keyword evidence="2" id="KW-1185">Reference proteome</keyword>
<dbReference type="AlphaFoldDB" id="A0A318RZB3"/>
<dbReference type="Proteomes" id="UP000247591">
    <property type="component" value="Unassembled WGS sequence"/>
</dbReference>
<evidence type="ECO:0000313" key="1">
    <source>
        <dbReference type="EMBL" id="PYE19275.1"/>
    </source>
</evidence>
<gene>
    <name evidence="1" type="ORF">DFR67_103187</name>
</gene>
<sequence>MTKQLSTFGLVSTTMTSSSRLSADVAQARYLASELERWIDQLADDADIDGPSSAAQAKRRELYEVQRQLKALRDSFPQAFS</sequence>
<comment type="caution">
    <text evidence="1">The sequence shown here is derived from an EMBL/GenBank/DDBJ whole genome shotgun (WGS) entry which is preliminary data.</text>
</comment>
<name>A0A318RZB3_WILLI</name>
<evidence type="ECO:0000313" key="2">
    <source>
        <dbReference type="Proteomes" id="UP000247591"/>
    </source>
</evidence>
<proteinExistence type="predicted"/>
<organism evidence="1 2">
    <name type="scientific">Williamsia limnetica</name>
    <dbReference type="NCBI Taxonomy" id="882452"/>
    <lineage>
        <taxon>Bacteria</taxon>
        <taxon>Bacillati</taxon>
        <taxon>Actinomycetota</taxon>
        <taxon>Actinomycetes</taxon>
        <taxon>Mycobacteriales</taxon>
        <taxon>Nocardiaceae</taxon>
        <taxon>Williamsia</taxon>
    </lineage>
</organism>
<accession>A0A318RZB3</accession>
<dbReference type="EMBL" id="QJSP01000003">
    <property type="protein sequence ID" value="PYE19275.1"/>
    <property type="molecule type" value="Genomic_DNA"/>
</dbReference>
<protein>
    <submittedName>
        <fullName evidence="1">Uncharacterized protein</fullName>
    </submittedName>
</protein>